<dbReference type="SUPFAM" id="SSF54292">
    <property type="entry name" value="2Fe-2S ferredoxin-like"/>
    <property type="match status" value="1"/>
</dbReference>
<dbReference type="CDD" id="cd00207">
    <property type="entry name" value="fer2"/>
    <property type="match status" value="1"/>
</dbReference>
<dbReference type="AlphaFoldDB" id="A0A4Z0R4N7"/>
<dbReference type="Pfam" id="PF00111">
    <property type="entry name" value="Fer2"/>
    <property type="match status" value="1"/>
</dbReference>
<dbReference type="Pfam" id="PF14574">
    <property type="entry name" value="RACo_C_ter"/>
    <property type="match status" value="1"/>
</dbReference>
<dbReference type="PROSITE" id="PS51085">
    <property type="entry name" value="2FE2S_FER_2"/>
    <property type="match status" value="1"/>
</dbReference>
<dbReference type="InterPro" id="IPR040506">
    <property type="entry name" value="RACo_linker"/>
</dbReference>
<dbReference type="RefSeq" id="WP_135549130.1">
    <property type="nucleotide sequence ID" value="NZ_SPQQ01000006.1"/>
</dbReference>
<organism evidence="2 3">
    <name type="scientific">Desulfosporosinus fructosivorans</name>
    <dbReference type="NCBI Taxonomy" id="2018669"/>
    <lineage>
        <taxon>Bacteria</taxon>
        <taxon>Bacillati</taxon>
        <taxon>Bacillota</taxon>
        <taxon>Clostridia</taxon>
        <taxon>Eubacteriales</taxon>
        <taxon>Desulfitobacteriaceae</taxon>
        <taxon>Desulfosporosinus</taxon>
    </lineage>
</organism>
<evidence type="ECO:0000313" key="3">
    <source>
        <dbReference type="Proteomes" id="UP000298460"/>
    </source>
</evidence>
<evidence type="ECO:0000313" key="2">
    <source>
        <dbReference type="EMBL" id="TGE36967.1"/>
    </source>
</evidence>
<dbReference type="InterPro" id="IPR027980">
    <property type="entry name" value="RACo_C"/>
</dbReference>
<dbReference type="GO" id="GO:0051536">
    <property type="term" value="F:iron-sulfur cluster binding"/>
    <property type="evidence" value="ECO:0007669"/>
    <property type="project" value="InterPro"/>
</dbReference>
<dbReference type="InterPro" id="IPR036010">
    <property type="entry name" value="2Fe-2S_ferredoxin-like_sf"/>
</dbReference>
<dbReference type="EMBL" id="SPQQ01000006">
    <property type="protein sequence ID" value="TGE36967.1"/>
    <property type="molecule type" value="Genomic_DNA"/>
</dbReference>
<dbReference type="Gene3D" id="3.30.420.480">
    <property type="entry name" value="Domain of unknown function (DUF4445)"/>
    <property type="match status" value="1"/>
</dbReference>
<dbReference type="Pfam" id="PF17651">
    <property type="entry name" value="Raco_middle"/>
    <property type="match status" value="1"/>
</dbReference>
<dbReference type="InterPro" id="IPR042259">
    <property type="entry name" value="Raco-like_middle_sf"/>
</dbReference>
<dbReference type="Proteomes" id="UP000298460">
    <property type="component" value="Unassembled WGS sequence"/>
</dbReference>
<keyword evidence="3" id="KW-1185">Reference proteome</keyword>
<evidence type="ECO:0000259" key="1">
    <source>
        <dbReference type="PROSITE" id="PS51085"/>
    </source>
</evidence>
<dbReference type="InterPro" id="IPR041414">
    <property type="entry name" value="Raco-like_middle"/>
</dbReference>
<name>A0A4Z0R4N7_9FIRM</name>
<feature type="domain" description="2Fe-2S ferredoxin-type" evidence="1">
    <location>
        <begin position="4"/>
        <end position="93"/>
    </location>
</feature>
<comment type="caution">
    <text evidence="2">The sequence shown here is derived from an EMBL/GenBank/DDBJ whole genome shotgun (WGS) entry which is preliminary data.</text>
</comment>
<dbReference type="PANTHER" id="PTHR42895:SF2">
    <property type="entry name" value="IRON-SULFUR CLUSTER PROTEIN"/>
    <property type="match status" value="1"/>
</dbReference>
<dbReference type="Pfam" id="PF17650">
    <property type="entry name" value="RACo_linker"/>
    <property type="match status" value="1"/>
</dbReference>
<dbReference type="InterPro" id="IPR012675">
    <property type="entry name" value="Beta-grasp_dom_sf"/>
</dbReference>
<proteinExistence type="predicted"/>
<dbReference type="PANTHER" id="PTHR42895">
    <property type="entry name" value="IRON-SULFUR CLUSTER-BINDING PROTEIN-RELATED"/>
    <property type="match status" value="1"/>
</dbReference>
<dbReference type="InterPro" id="IPR052911">
    <property type="entry name" value="Corrinoid_activation_enz"/>
</dbReference>
<sequence>MPPFQIKFMPENRIIDADSGTSLLQAAAKAGIYIKSGCGGKGTCGACKVVVLSGDPLVTGTGNLTPDQISAGVRLACQTTIQGDLTIEVPPESRLQEHQVLMGDVQKGILQESGHDLLEKFGHHPLATKQRISLSAPTLTANTSDWARLQLELRRVLKAGDKPINIPLSILKNLPESLRKAKWDLSVTLTDTDTGLTVTHVEPGNDHPPYGFAIDIGTTTVVVYLINLLTGEIDDQQGSYNKQAKFGDDVISRIVYAVEDAEHLNEIQHTVIVTINDLIDKILARQSLTRYNVACAMIAGNTTMTQLFLGVDPRYIRLEPYIPTMTSVPSVPAKDIGLHMIPEALVHCYPSVASYVGGDIVAGTLVTDLANGEDIILFIDIGTNGEIVLGNQDWLVACACSAGPSFEGGGITFGMRAMPGAIERVIIDPDSLDVSLKVISNSLPVGICGSGLVDCVSKLLGAGIIDRAGNFQLGHHSGSERLRASSDDKEFVLAWAHQAGGEKDVVITENDVKNIIRAKGSIYAGIRSLLNMVAVDIEMISKIVIAGGFGNYLNVHDSVQIGLLPDLEPELFEFIGNASVKGARLALLSQNAWREAEELGRKMTYVELSVGATFMDEYVSALFLPHTDLSLFPSCQ</sequence>
<dbReference type="OrthoDB" id="9810588at2"/>
<gene>
    <name evidence="2" type="ORF">E4K67_17895</name>
</gene>
<accession>A0A4Z0R4N7</accession>
<protein>
    <submittedName>
        <fullName evidence="2">DUF4445 domain-containing protein</fullName>
    </submittedName>
</protein>
<dbReference type="Gene3D" id="3.10.20.30">
    <property type="match status" value="1"/>
</dbReference>
<dbReference type="Gene3D" id="3.10.20.880">
    <property type="match status" value="1"/>
</dbReference>
<dbReference type="InterPro" id="IPR001041">
    <property type="entry name" value="2Fe-2S_ferredoxin-type"/>
</dbReference>
<reference evidence="2 3" key="1">
    <citation type="submission" date="2019-03" db="EMBL/GenBank/DDBJ databases">
        <title>Draft Genome Sequence of Desulfosporosinus fructosivorans Strain 63.6F, Isolated from Marine Sediment in the Baltic Sea.</title>
        <authorList>
            <person name="Hausmann B."/>
            <person name="Vandieken V."/>
            <person name="Pjevac P."/>
            <person name="Schreck K."/>
            <person name="Herbold C.W."/>
            <person name="Loy A."/>
        </authorList>
    </citation>
    <scope>NUCLEOTIDE SEQUENCE [LARGE SCALE GENOMIC DNA]</scope>
    <source>
        <strain evidence="2 3">63.6F</strain>
    </source>
</reference>